<reference evidence="1 2" key="1">
    <citation type="journal article" date="2014" name="Genome Announc.">
        <title>Draft Genome Sequences of Marine Flavobacterium Nonlabens Strains NR17, NR24, NR27, NR32, NR33, and Ara13.</title>
        <authorList>
            <person name="Nakanishi M."/>
            <person name="Meirelles P."/>
            <person name="Suzuki R."/>
            <person name="Takatani N."/>
            <person name="Mino S."/>
            <person name="Suda W."/>
            <person name="Oshima K."/>
            <person name="Hattori M."/>
            <person name="Ohkuma M."/>
            <person name="Hosokawa M."/>
            <person name="Miyashita K."/>
            <person name="Thompson F.L."/>
            <person name="Niwa A."/>
            <person name="Sawabe T."/>
            <person name="Sawabe T."/>
        </authorList>
    </citation>
    <scope>NUCLEOTIDE SEQUENCE [LARGE SCALE GENOMIC DNA]</scope>
    <source>
        <strain evidence="2">JCM19275</strain>
    </source>
</reference>
<name>A0A090WGB9_NONUL</name>
<comment type="caution">
    <text evidence="1">The sequence shown here is derived from an EMBL/GenBank/DDBJ whole genome shotgun (WGS) entry which is preliminary data.</text>
</comment>
<organism evidence="1 2">
    <name type="scientific">Nonlabens ulvanivorans</name>
    <name type="common">Persicivirga ulvanivorans</name>
    <dbReference type="NCBI Taxonomy" id="906888"/>
    <lineage>
        <taxon>Bacteria</taxon>
        <taxon>Pseudomonadati</taxon>
        <taxon>Bacteroidota</taxon>
        <taxon>Flavobacteriia</taxon>
        <taxon>Flavobacteriales</taxon>
        <taxon>Flavobacteriaceae</taxon>
        <taxon>Nonlabens</taxon>
    </lineage>
</organism>
<evidence type="ECO:0000313" key="1">
    <source>
        <dbReference type="EMBL" id="GAL75986.1"/>
    </source>
</evidence>
<dbReference type="Proteomes" id="UP000029647">
    <property type="component" value="Unassembled WGS sequence"/>
</dbReference>
<protein>
    <submittedName>
        <fullName evidence="1">Uncharacterized protein</fullName>
    </submittedName>
</protein>
<proteinExistence type="predicted"/>
<evidence type="ECO:0000313" key="2">
    <source>
        <dbReference type="Proteomes" id="UP000029647"/>
    </source>
</evidence>
<dbReference type="EMBL" id="BBNT01000007">
    <property type="protein sequence ID" value="GAL75986.1"/>
    <property type="molecule type" value="Genomic_DNA"/>
</dbReference>
<dbReference type="AlphaFoldDB" id="A0A090WGB9"/>
<accession>A0A090WGB9</accession>
<sequence length="487" mass="56537">MSKQFNKDRFEDEYVPLHSGKLQDVIGDYKACIEYLEKSGVVVVNPQYIVGEQCKGYKFTDEYQTTAAPFINLKQQFRNKLKRHEIARNGYTEHLNYITKWLNSDLQLNHNLVDEWINYNHDVKTTFPDLRDYNHIKQKYKCPEEQYKFSKLVAQRFKNNDFTHGQDQNVYRLHTNLTNMPSMMRNALTYKGQPLVSIDISNSHPYSAILLLINSFRLKRTNKPKTALQIDFGKKVQETIASFKQENKPSTTSQQNLLDACTNNSFPFKEADNSSEIDINSINNEDRLNIKDIKVKDKGSYIMLLKQSVSPINSEIERYIKLVTTGKFYEYLMQLFTTELGEGFNDRTTVKIEVLKLFFTANGFLHQPDAAAKKVFKKHFPTVYKIFSAIKKNDKADLPKLLQSIESYLILDVIAKRIARELPHAPIFTIHDSIATTIEYQDAVKKIMSEELESKIGIAPHLKVEYWQESNIHKNMQDLKNKISNAG</sequence>
<gene>
    <name evidence="1" type="ORF">JCM19275_210</name>
</gene>